<dbReference type="Proteomes" id="UP000541444">
    <property type="component" value="Unassembled WGS sequence"/>
</dbReference>
<reference evidence="1 2" key="1">
    <citation type="journal article" date="2020" name="IScience">
        <title>Genome Sequencing of the Endangered Kingdonia uniflora (Circaeasteraceae, Ranunculales) Reveals Potential Mechanisms of Evolutionary Specialization.</title>
        <authorList>
            <person name="Sun Y."/>
            <person name="Deng T."/>
            <person name="Zhang A."/>
            <person name="Moore M.J."/>
            <person name="Landis J.B."/>
            <person name="Lin N."/>
            <person name="Zhang H."/>
            <person name="Zhang X."/>
            <person name="Huang J."/>
            <person name="Zhang X."/>
            <person name="Sun H."/>
            <person name="Wang H."/>
        </authorList>
    </citation>
    <scope>NUCLEOTIDE SEQUENCE [LARGE SCALE GENOMIC DNA]</scope>
    <source>
        <strain evidence="1">TB1705</strain>
        <tissue evidence="1">Leaf</tissue>
    </source>
</reference>
<evidence type="ECO:0000313" key="2">
    <source>
        <dbReference type="Proteomes" id="UP000541444"/>
    </source>
</evidence>
<dbReference type="EMBL" id="JACGCM010001726">
    <property type="protein sequence ID" value="KAF6150752.1"/>
    <property type="molecule type" value="Genomic_DNA"/>
</dbReference>
<proteinExistence type="predicted"/>
<protein>
    <submittedName>
        <fullName evidence="1">Uncharacterized protein</fullName>
    </submittedName>
</protein>
<keyword evidence="2" id="KW-1185">Reference proteome</keyword>
<comment type="caution">
    <text evidence="1">The sequence shown here is derived from an EMBL/GenBank/DDBJ whole genome shotgun (WGS) entry which is preliminary data.</text>
</comment>
<feature type="non-terminal residue" evidence="1">
    <location>
        <position position="1"/>
    </location>
</feature>
<gene>
    <name evidence="1" type="ORF">GIB67_020835</name>
</gene>
<name>A0A7J7M7C7_9MAGN</name>
<accession>A0A7J7M7C7</accession>
<dbReference type="AlphaFoldDB" id="A0A7J7M7C7"/>
<evidence type="ECO:0000313" key="1">
    <source>
        <dbReference type="EMBL" id="KAF6150752.1"/>
    </source>
</evidence>
<organism evidence="1 2">
    <name type="scientific">Kingdonia uniflora</name>
    <dbReference type="NCBI Taxonomy" id="39325"/>
    <lineage>
        <taxon>Eukaryota</taxon>
        <taxon>Viridiplantae</taxon>
        <taxon>Streptophyta</taxon>
        <taxon>Embryophyta</taxon>
        <taxon>Tracheophyta</taxon>
        <taxon>Spermatophyta</taxon>
        <taxon>Magnoliopsida</taxon>
        <taxon>Ranunculales</taxon>
        <taxon>Circaeasteraceae</taxon>
        <taxon>Kingdonia</taxon>
    </lineage>
</organism>
<sequence length="102" mass="11605">VVKSPTHPYKNQIYLLPLYLPLKDCKFGPSLIFKDHILSDIEVNEQVDEENQTQDGGAKKNTPSMLKIAHLGIQVCDFIKCLQLGLKRRSVLFVPPVLHNYC</sequence>